<sequence length="208" mass="23789">MLCGAVFASLNKESYFCSMKFPIIAYGDSVLRKKAVDIPKDYPELDVLIANMFETMYGAHGVGLAAPQIGLSIRLFVIDATSFAEDEPALKDFKKVFINAQIIEETGEKWVFNEGCLSIPEIREDISRQDTVKISYYDEKWNHHEEIFNGLAARVIQHEYDHIEGKLFTDKLSPLRKTMLKNRLDSISKGLVKVEYKMKFPSVKKGRR</sequence>
<dbReference type="EMBL" id="FUYR01000002">
    <property type="protein sequence ID" value="SKB73471.1"/>
    <property type="molecule type" value="Genomic_DNA"/>
</dbReference>
<dbReference type="InterPro" id="IPR036821">
    <property type="entry name" value="Peptide_deformylase_sf"/>
</dbReference>
<dbReference type="EC" id="3.5.1.88" evidence="4"/>
<keyword evidence="2 4" id="KW-0479">Metal-binding</keyword>
<keyword evidence="4" id="KW-0408">Iron</keyword>
<evidence type="ECO:0000256" key="1">
    <source>
        <dbReference type="ARBA" id="ARBA00010759"/>
    </source>
</evidence>
<dbReference type="CDD" id="cd00487">
    <property type="entry name" value="Pep_deformylase"/>
    <property type="match status" value="1"/>
</dbReference>
<gene>
    <name evidence="4" type="primary">def</name>
    <name evidence="5" type="ORF">SAMN05661099_2490</name>
</gene>
<evidence type="ECO:0000256" key="2">
    <source>
        <dbReference type="ARBA" id="ARBA00022723"/>
    </source>
</evidence>
<evidence type="ECO:0000313" key="6">
    <source>
        <dbReference type="Proteomes" id="UP000189981"/>
    </source>
</evidence>
<keyword evidence="4" id="KW-0648">Protein biosynthesis</keyword>
<dbReference type="GO" id="GO:0042586">
    <property type="term" value="F:peptide deformylase activity"/>
    <property type="evidence" value="ECO:0007669"/>
    <property type="project" value="UniProtKB-UniRule"/>
</dbReference>
<evidence type="ECO:0000313" key="5">
    <source>
        <dbReference type="EMBL" id="SKB73471.1"/>
    </source>
</evidence>
<comment type="function">
    <text evidence="4">Removes the formyl group from the N-terminal Met of newly synthesized proteins. Requires at least a dipeptide for an efficient rate of reaction. N-terminal L-methionine is a prerequisite for activity but the enzyme has broad specificity at other positions.</text>
</comment>
<dbReference type="Proteomes" id="UP000189981">
    <property type="component" value="Unassembled WGS sequence"/>
</dbReference>
<feature type="binding site" evidence="4">
    <location>
        <position position="158"/>
    </location>
    <ligand>
        <name>Fe cation</name>
        <dbReference type="ChEBI" id="CHEBI:24875"/>
    </ligand>
</feature>
<dbReference type="Pfam" id="PF01327">
    <property type="entry name" value="Pep_deformylase"/>
    <property type="match status" value="1"/>
</dbReference>
<evidence type="ECO:0000256" key="3">
    <source>
        <dbReference type="ARBA" id="ARBA00022801"/>
    </source>
</evidence>
<protein>
    <recommendedName>
        <fullName evidence="4">Peptide deformylase</fullName>
        <shortName evidence="4">PDF</shortName>
        <ecNumber evidence="4">3.5.1.88</ecNumber>
    </recommendedName>
    <alternativeName>
        <fullName evidence="4">Polypeptide deformylase</fullName>
    </alternativeName>
</protein>
<dbReference type="NCBIfam" id="TIGR00079">
    <property type="entry name" value="pept_deformyl"/>
    <property type="match status" value="1"/>
</dbReference>
<keyword evidence="3 4" id="KW-0378">Hydrolase</keyword>
<dbReference type="STRING" id="572036.SAMN05661099_2490"/>
<dbReference type="PIRSF" id="PIRSF004749">
    <property type="entry name" value="Pep_def"/>
    <property type="match status" value="1"/>
</dbReference>
<dbReference type="NCBIfam" id="NF001159">
    <property type="entry name" value="PRK00150.1-3"/>
    <property type="match status" value="1"/>
</dbReference>
<organism evidence="5 6">
    <name type="scientific">Daejeonella lutea</name>
    <dbReference type="NCBI Taxonomy" id="572036"/>
    <lineage>
        <taxon>Bacteria</taxon>
        <taxon>Pseudomonadati</taxon>
        <taxon>Bacteroidota</taxon>
        <taxon>Sphingobacteriia</taxon>
        <taxon>Sphingobacteriales</taxon>
        <taxon>Sphingobacteriaceae</taxon>
        <taxon>Daejeonella</taxon>
    </lineage>
</organism>
<dbReference type="GO" id="GO:0006412">
    <property type="term" value="P:translation"/>
    <property type="evidence" value="ECO:0007669"/>
    <property type="project" value="UniProtKB-UniRule"/>
</dbReference>
<dbReference type="PANTHER" id="PTHR10458">
    <property type="entry name" value="PEPTIDE DEFORMYLASE"/>
    <property type="match status" value="1"/>
</dbReference>
<comment type="catalytic activity">
    <reaction evidence="4">
        <text>N-terminal N-formyl-L-methionyl-[peptide] + H2O = N-terminal L-methionyl-[peptide] + formate</text>
        <dbReference type="Rhea" id="RHEA:24420"/>
        <dbReference type="Rhea" id="RHEA-COMP:10639"/>
        <dbReference type="Rhea" id="RHEA-COMP:10640"/>
        <dbReference type="ChEBI" id="CHEBI:15377"/>
        <dbReference type="ChEBI" id="CHEBI:15740"/>
        <dbReference type="ChEBI" id="CHEBI:49298"/>
        <dbReference type="ChEBI" id="CHEBI:64731"/>
        <dbReference type="EC" id="3.5.1.88"/>
    </reaction>
</comment>
<dbReference type="Gene3D" id="3.90.45.10">
    <property type="entry name" value="Peptide deformylase"/>
    <property type="match status" value="1"/>
</dbReference>
<dbReference type="PRINTS" id="PR01576">
    <property type="entry name" value="PDEFORMYLASE"/>
</dbReference>
<feature type="binding site" evidence="4">
    <location>
        <position position="116"/>
    </location>
    <ligand>
        <name>Fe cation</name>
        <dbReference type="ChEBI" id="CHEBI:24875"/>
    </ligand>
</feature>
<name>A0A1T5DPD1_9SPHI</name>
<accession>A0A1T5DPD1</accession>
<evidence type="ECO:0000256" key="4">
    <source>
        <dbReference type="HAMAP-Rule" id="MF_00163"/>
    </source>
</evidence>
<feature type="active site" evidence="4">
    <location>
        <position position="159"/>
    </location>
</feature>
<dbReference type="SUPFAM" id="SSF56420">
    <property type="entry name" value="Peptide deformylase"/>
    <property type="match status" value="1"/>
</dbReference>
<dbReference type="AlphaFoldDB" id="A0A1T5DPD1"/>
<proteinExistence type="inferred from homology"/>
<reference evidence="6" key="1">
    <citation type="submission" date="2017-02" db="EMBL/GenBank/DDBJ databases">
        <authorList>
            <person name="Varghese N."/>
            <person name="Submissions S."/>
        </authorList>
    </citation>
    <scope>NUCLEOTIDE SEQUENCE [LARGE SCALE GENOMIC DNA]</scope>
    <source>
        <strain evidence="6">DSM 22385</strain>
    </source>
</reference>
<comment type="similarity">
    <text evidence="1 4">Belongs to the polypeptide deformylase family.</text>
</comment>
<dbReference type="PANTHER" id="PTHR10458:SF22">
    <property type="entry name" value="PEPTIDE DEFORMYLASE"/>
    <property type="match status" value="1"/>
</dbReference>
<keyword evidence="6" id="KW-1185">Reference proteome</keyword>
<dbReference type="HAMAP" id="MF_00163">
    <property type="entry name" value="Pep_deformylase"/>
    <property type="match status" value="1"/>
</dbReference>
<feature type="binding site" evidence="4">
    <location>
        <position position="162"/>
    </location>
    <ligand>
        <name>Fe cation</name>
        <dbReference type="ChEBI" id="CHEBI:24875"/>
    </ligand>
</feature>
<dbReference type="GO" id="GO:0046872">
    <property type="term" value="F:metal ion binding"/>
    <property type="evidence" value="ECO:0007669"/>
    <property type="project" value="UniProtKB-KW"/>
</dbReference>
<comment type="cofactor">
    <cofactor evidence="4">
        <name>Fe(2+)</name>
        <dbReference type="ChEBI" id="CHEBI:29033"/>
    </cofactor>
    <text evidence="4">Binds 1 Fe(2+) ion.</text>
</comment>
<dbReference type="InterPro" id="IPR023635">
    <property type="entry name" value="Peptide_deformylase"/>
</dbReference>